<dbReference type="AlphaFoldDB" id="A0A6A5C732"/>
<dbReference type="OrthoDB" id="1164111at2759"/>
<evidence type="ECO:0000256" key="10">
    <source>
        <dbReference type="ARBA" id="ARBA00022801"/>
    </source>
</evidence>
<dbReference type="InterPro" id="IPR006941">
    <property type="entry name" value="RNase_CAF1"/>
</dbReference>
<dbReference type="VEuPathDB" id="AmoebaDB:NF0011530"/>
<dbReference type="GO" id="GO:0003723">
    <property type="term" value="F:RNA binding"/>
    <property type="evidence" value="ECO:0007669"/>
    <property type="project" value="UniProtKB-KW"/>
</dbReference>
<sequence length="322" mass="36444">MVRYNLVELSDKTTPINDPDSKVKIIDVWKHNLDREMLKIINLVEKYPCIAMDTEFPGVVAKPTGNFRTQSEYHYQTLKCNVNLLKVIQIGLTFTDTEGNIPEDGQCVWQFNFKFNLKEDMYAQDSIDLLADSGIKFTNHEKEGIDVETFGEKLISSGIVLSDEVKWISFHSAYDFGYLIKLLTNEALPEAESEFFELLHTFFPCLYDIKYLMRSCDTLKGGLNQLAEDLGIRRIGPAHQAGSDSLLTSATFFKMMKVFFENNMNDKKYIGVLYGLGEGFDSTHGGLGYKNSGTKRVGNVQNVQHNIQSISNSNAEIATDYT</sequence>
<evidence type="ECO:0000256" key="4">
    <source>
        <dbReference type="ARBA" id="ARBA00008372"/>
    </source>
</evidence>
<keyword evidence="12" id="KW-0810">Translation regulation</keyword>
<evidence type="ECO:0000256" key="1">
    <source>
        <dbReference type="ARBA" id="ARBA00001663"/>
    </source>
</evidence>
<dbReference type="GO" id="GO:0005634">
    <property type="term" value="C:nucleus"/>
    <property type="evidence" value="ECO:0007669"/>
    <property type="project" value="UniProtKB-SubCell"/>
</dbReference>
<dbReference type="VEuPathDB" id="AmoebaDB:NfTy_025430"/>
<reference evidence="18 19" key="1">
    <citation type="journal article" date="2019" name="Sci. Rep.">
        <title>Nanopore sequencing improves the draft genome of the human pathogenic amoeba Naegleria fowleri.</title>
        <authorList>
            <person name="Liechti N."/>
            <person name="Schurch N."/>
            <person name="Bruggmann R."/>
            <person name="Wittwer M."/>
        </authorList>
    </citation>
    <scope>NUCLEOTIDE SEQUENCE [LARGE SCALE GENOMIC DNA]</scope>
    <source>
        <strain evidence="18 19">ATCC 30894</strain>
    </source>
</reference>
<dbReference type="GO" id="GO:0004535">
    <property type="term" value="F:poly(A)-specific ribonuclease activity"/>
    <property type="evidence" value="ECO:0007669"/>
    <property type="project" value="UniProtKB-EC"/>
</dbReference>
<organism evidence="18 19">
    <name type="scientific">Naegleria fowleri</name>
    <name type="common">Brain eating amoeba</name>
    <dbReference type="NCBI Taxonomy" id="5763"/>
    <lineage>
        <taxon>Eukaryota</taxon>
        <taxon>Discoba</taxon>
        <taxon>Heterolobosea</taxon>
        <taxon>Tetramitia</taxon>
        <taxon>Eutetramitia</taxon>
        <taxon>Vahlkampfiidae</taxon>
        <taxon>Naegleria</taxon>
    </lineage>
</organism>
<dbReference type="GeneID" id="68107364"/>
<dbReference type="GO" id="GO:0031047">
    <property type="term" value="P:regulatory ncRNA-mediated gene silencing"/>
    <property type="evidence" value="ECO:0007669"/>
    <property type="project" value="UniProtKB-KW"/>
</dbReference>
<evidence type="ECO:0000256" key="5">
    <source>
        <dbReference type="ARBA" id="ARBA00012161"/>
    </source>
</evidence>
<comment type="caution">
    <text evidence="18">The sequence shown here is derived from an EMBL/GenBank/DDBJ whole genome shotgun (WGS) entry which is preliminary data.</text>
</comment>
<evidence type="ECO:0000256" key="8">
    <source>
        <dbReference type="ARBA" id="ARBA00022722"/>
    </source>
</evidence>
<evidence type="ECO:0000256" key="9">
    <source>
        <dbReference type="ARBA" id="ARBA00022723"/>
    </source>
</evidence>
<dbReference type="InterPro" id="IPR039637">
    <property type="entry name" value="CNOT7/CNOT8/Pop2"/>
</dbReference>
<dbReference type="RefSeq" id="XP_044569820.1">
    <property type="nucleotide sequence ID" value="XM_044704546.1"/>
</dbReference>
<dbReference type="VEuPathDB" id="AmoebaDB:FDP41_000146"/>
<keyword evidence="11" id="KW-0269">Exonuclease</keyword>
<dbReference type="OMA" id="IKFMMRA"/>
<dbReference type="EMBL" id="VFQX01000001">
    <property type="protein sequence ID" value="KAF0985107.1"/>
    <property type="molecule type" value="Genomic_DNA"/>
</dbReference>
<keyword evidence="16" id="KW-0804">Transcription</keyword>
<evidence type="ECO:0000256" key="11">
    <source>
        <dbReference type="ARBA" id="ARBA00022839"/>
    </source>
</evidence>
<dbReference type="FunFam" id="3.30.420.10:FF:000005">
    <property type="entry name" value="CCR4-NOT transcription complex subunit 7"/>
    <property type="match status" value="1"/>
</dbReference>
<dbReference type="GO" id="GO:0030014">
    <property type="term" value="C:CCR4-NOT complex"/>
    <property type="evidence" value="ECO:0007669"/>
    <property type="project" value="InterPro"/>
</dbReference>
<dbReference type="GO" id="GO:0005737">
    <property type="term" value="C:cytoplasm"/>
    <property type="evidence" value="ECO:0007669"/>
    <property type="project" value="UniProtKB-SubCell"/>
</dbReference>
<dbReference type="PANTHER" id="PTHR10797">
    <property type="entry name" value="CCR4-NOT TRANSCRIPTION COMPLEX SUBUNIT"/>
    <property type="match status" value="1"/>
</dbReference>
<dbReference type="GO" id="GO:0006417">
    <property type="term" value="P:regulation of translation"/>
    <property type="evidence" value="ECO:0007669"/>
    <property type="project" value="UniProtKB-KW"/>
</dbReference>
<name>A0A6A5C732_NAEFO</name>
<dbReference type="Gene3D" id="3.30.420.10">
    <property type="entry name" value="Ribonuclease H-like superfamily/Ribonuclease H"/>
    <property type="match status" value="1"/>
</dbReference>
<evidence type="ECO:0000256" key="13">
    <source>
        <dbReference type="ARBA" id="ARBA00022884"/>
    </source>
</evidence>
<evidence type="ECO:0000313" key="18">
    <source>
        <dbReference type="EMBL" id="KAF0985107.1"/>
    </source>
</evidence>
<dbReference type="InterPro" id="IPR012337">
    <property type="entry name" value="RNaseH-like_sf"/>
</dbReference>
<keyword evidence="19" id="KW-1185">Reference proteome</keyword>
<evidence type="ECO:0000256" key="15">
    <source>
        <dbReference type="ARBA" id="ARBA00023158"/>
    </source>
</evidence>
<evidence type="ECO:0000256" key="14">
    <source>
        <dbReference type="ARBA" id="ARBA00023015"/>
    </source>
</evidence>
<keyword evidence="6" id="KW-0963">Cytoplasm</keyword>
<gene>
    <name evidence="18" type="ORF">FDP41_000146</name>
</gene>
<evidence type="ECO:0000256" key="16">
    <source>
        <dbReference type="ARBA" id="ARBA00023163"/>
    </source>
</evidence>
<evidence type="ECO:0000256" key="17">
    <source>
        <dbReference type="ARBA" id="ARBA00023242"/>
    </source>
</evidence>
<evidence type="ECO:0000256" key="7">
    <source>
        <dbReference type="ARBA" id="ARBA00022491"/>
    </source>
</evidence>
<keyword evidence="14" id="KW-0805">Transcription regulation</keyword>
<dbReference type="Proteomes" id="UP000444721">
    <property type="component" value="Unassembled WGS sequence"/>
</dbReference>
<comment type="subcellular location">
    <subcellularLocation>
        <location evidence="3">Cytoplasm</location>
    </subcellularLocation>
    <subcellularLocation>
        <location evidence="2">Nucleus</location>
    </subcellularLocation>
</comment>
<keyword evidence="13" id="KW-0694">RNA-binding</keyword>
<evidence type="ECO:0000256" key="2">
    <source>
        <dbReference type="ARBA" id="ARBA00004123"/>
    </source>
</evidence>
<evidence type="ECO:0000313" key="19">
    <source>
        <dbReference type="Proteomes" id="UP000444721"/>
    </source>
</evidence>
<dbReference type="EC" id="3.1.13.4" evidence="5"/>
<accession>A0A6A5C732</accession>
<keyword evidence="9" id="KW-0479">Metal-binding</keyword>
<keyword evidence="7" id="KW-0678">Repressor</keyword>
<keyword evidence="8" id="KW-0540">Nuclease</keyword>
<evidence type="ECO:0000256" key="3">
    <source>
        <dbReference type="ARBA" id="ARBA00004496"/>
    </source>
</evidence>
<dbReference type="InterPro" id="IPR036397">
    <property type="entry name" value="RNaseH_sf"/>
</dbReference>
<evidence type="ECO:0000256" key="12">
    <source>
        <dbReference type="ARBA" id="ARBA00022845"/>
    </source>
</evidence>
<protein>
    <recommendedName>
        <fullName evidence="5">poly(A)-specific ribonuclease</fullName>
        <ecNumber evidence="5">3.1.13.4</ecNumber>
    </recommendedName>
</protein>
<keyword evidence="17" id="KW-0539">Nucleus</keyword>
<keyword evidence="10" id="KW-0378">Hydrolase</keyword>
<keyword evidence="15" id="KW-0943">RNA-mediated gene silencing</keyword>
<dbReference type="GO" id="GO:0046872">
    <property type="term" value="F:metal ion binding"/>
    <property type="evidence" value="ECO:0007669"/>
    <property type="project" value="UniProtKB-KW"/>
</dbReference>
<dbReference type="Pfam" id="PF04857">
    <property type="entry name" value="CAF1"/>
    <property type="match status" value="2"/>
</dbReference>
<proteinExistence type="inferred from homology"/>
<dbReference type="SUPFAM" id="SSF53098">
    <property type="entry name" value="Ribonuclease H-like"/>
    <property type="match status" value="1"/>
</dbReference>
<comment type="catalytic activity">
    <reaction evidence="1">
        <text>Exonucleolytic cleavage of poly(A) to 5'-AMP.</text>
        <dbReference type="EC" id="3.1.13.4"/>
    </reaction>
</comment>
<comment type="similarity">
    <text evidence="4">Belongs to the CAF1 family.</text>
</comment>
<evidence type="ECO:0000256" key="6">
    <source>
        <dbReference type="ARBA" id="ARBA00022490"/>
    </source>
</evidence>